<evidence type="ECO:0000313" key="1">
    <source>
        <dbReference type="EnsemblPlants" id="OBART02G06280.1"/>
    </source>
</evidence>
<proteinExistence type="predicted"/>
<accession>A0A0D3F1M5</accession>
<protein>
    <submittedName>
        <fullName evidence="1">Uncharacterized protein</fullName>
    </submittedName>
</protein>
<dbReference type="PaxDb" id="65489-OBART02G06280.1"/>
<evidence type="ECO:0000313" key="2">
    <source>
        <dbReference type="Proteomes" id="UP000026960"/>
    </source>
</evidence>
<organism evidence="1">
    <name type="scientific">Oryza barthii</name>
    <dbReference type="NCBI Taxonomy" id="65489"/>
    <lineage>
        <taxon>Eukaryota</taxon>
        <taxon>Viridiplantae</taxon>
        <taxon>Streptophyta</taxon>
        <taxon>Embryophyta</taxon>
        <taxon>Tracheophyta</taxon>
        <taxon>Spermatophyta</taxon>
        <taxon>Magnoliopsida</taxon>
        <taxon>Liliopsida</taxon>
        <taxon>Poales</taxon>
        <taxon>Poaceae</taxon>
        <taxon>BOP clade</taxon>
        <taxon>Oryzoideae</taxon>
        <taxon>Oryzeae</taxon>
        <taxon>Oryzinae</taxon>
        <taxon>Oryza</taxon>
    </lineage>
</organism>
<keyword evidence="2" id="KW-1185">Reference proteome</keyword>
<dbReference type="Proteomes" id="UP000026960">
    <property type="component" value="Chromosome 2"/>
</dbReference>
<dbReference type="EnsemblPlants" id="OBART02G06280.1">
    <property type="protein sequence ID" value="OBART02G06280.1"/>
    <property type="gene ID" value="OBART02G06280"/>
</dbReference>
<dbReference type="HOGENOM" id="CLU_2472590_0_0_1"/>
<sequence length="88" mass="9897">MQCKLYRSSFSRVPDAGFATAVCSRESMTRTSALPELSSYMRRIISRGVDLMRTAMVCPRNSCFITPFLCTMMVLNADEMGIRGESVR</sequence>
<reference evidence="1" key="1">
    <citation type="journal article" date="2009" name="Rice">
        <title>De Novo Next Generation Sequencing of Plant Genomes.</title>
        <authorList>
            <person name="Rounsley S."/>
            <person name="Marri P.R."/>
            <person name="Yu Y."/>
            <person name="He R."/>
            <person name="Sisneros N."/>
            <person name="Goicoechea J.L."/>
            <person name="Lee S.J."/>
            <person name="Angelova A."/>
            <person name="Kudrna D."/>
            <person name="Luo M."/>
            <person name="Affourtit J."/>
            <person name="Desany B."/>
            <person name="Knight J."/>
            <person name="Niazi F."/>
            <person name="Egholm M."/>
            <person name="Wing R.A."/>
        </authorList>
    </citation>
    <scope>NUCLEOTIDE SEQUENCE [LARGE SCALE GENOMIC DNA]</scope>
    <source>
        <strain evidence="1">cv. IRGC 105608</strain>
    </source>
</reference>
<name>A0A0D3F1M5_9ORYZ</name>
<dbReference type="AlphaFoldDB" id="A0A0D3F1M5"/>
<reference evidence="1" key="2">
    <citation type="submission" date="2015-03" db="UniProtKB">
        <authorList>
            <consortium name="EnsemblPlants"/>
        </authorList>
    </citation>
    <scope>IDENTIFICATION</scope>
</reference>
<dbReference type="Gramene" id="OBART02G06280.1">
    <property type="protein sequence ID" value="OBART02G06280.1"/>
    <property type="gene ID" value="OBART02G06280"/>
</dbReference>